<evidence type="ECO:0000313" key="2">
    <source>
        <dbReference type="Proteomes" id="UP000000379"/>
    </source>
</evidence>
<organism evidence="1 2">
    <name type="scientific">Truepera radiovictrix (strain DSM 17093 / CIP 108686 / LMG 22925 / RQ-24)</name>
    <dbReference type="NCBI Taxonomy" id="649638"/>
    <lineage>
        <taxon>Bacteria</taxon>
        <taxon>Thermotogati</taxon>
        <taxon>Deinococcota</taxon>
        <taxon>Deinococci</taxon>
        <taxon>Trueperales</taxon>
        <taxon>Trueperaceae</taxon>
        <taxon>Truepera</taxon>
    </lineage>
</organism>
<reference evidence="1 2" key="2">
    <citation type="journal article" date="2011" name="Stand. Genomic Sci.">
        <title>Complete genome sequence of Truepera radiovictrix type strain (RQ-24).</title>
        <authorList>
            <person name="Ivanova N."/>
            <person name="Rohde C."/>
            <person name="Munk C."/>
            <person name="Nolan M."/>
            <person name="Lucas S."/>
            <person name="Del Rio T.G."/>
            <person name="Tice H."/>
            <person name="Deshpande S."/>
            <person name="Cheng J.F."/>
            <person name="Tapia R."/>
            <person name="Han C."/>
            <person name="Goodwin L."/>
            <person name="Pitluck S."/>
            <person name="Liolios K."/>
            <person name="Mavromatis K."/>
            <person name="Mikhailova N."/>
            <person name="Pati A."/>
            <person name="Chen A."/>
            <person name="Palaniappan K."/>
            <person name="Land M."/>
            <person name="Hauser L."/>
            <person name="Chang Y.J."/>
            <person name="Jeffries C.D."/>
            <person name="Brambilla E."/>
            <person name="Rohde M."/>
            <person name="Goker M."/>
            <person name="Tindall B.J."/>
            <person name="Woyke T."/>
            <person name="Bristow J."/>
            <person name="Eisen J.A."/>
            <person name="Markowitz V."/>
            <person name="Hugenholtz P."/>
            <person name="Kyrpides N.C."/>
            <person name="Klenk H.P."/>
            <person name="Lapidus A."/>
        </authorList>
    </citation>
    <scope>NUCLEOTIDE SEQUENCE [LARGE SCALE GENOMIC DNA]</scope>
    <source>
        <strain evidence="2">DSM 17093 / CIP 108686 / LMG 22925 / RQ-24</strain>
    </source>
</reference>
<keyword evidence="2" id="KW-1185">Reference proteome</keyword>
<reference evidence="2" key="1">
    <citation type="submission" date="2010-05" db="EMBL/GenBank/DDBJ databases">
        <title>The complete genome of Truepera radiovictris DSM 17093.</title>
        <authorList>
            <consortium name="US DOE Joint Genome Institute (JGI-PGF)"/>
            <person name="Lucas S."/>
            <person name="Copeland A."/>
            <person name="Lapidus A."/>
            <person name="Glavina del Rio T."/>
            <person name="Dalin E."/>
            <person name="Tice H."/>
            <person name="Bruce D."/>
            <person name="Goodwin L."/>
            <person name="Pitluck S."/>
            <person name="Kyrpides N."/>
            <person name="Mavromatis K."/>
            <person name="Ovchinnikova G."/>
            <person name="Munk A.C."/>
            <person name="Detter J.C."/>
            <person name="Han C."/>
            <person name="Tapia R."/>
            <person name="Land M."/>
            <person name="Hauser L."/>
            <person name="Markowitz V."/>
            <person name="Cheng J.-F."/>
            <person name="Hugenholtz P."/>
            <person name="Woyke T."/>
            <person name="Wu D."/>
            <person name="Tindall B."/>
            <person name="Pomrenke H.G."/>
            <person name="Brambilla E."/>
            <person name="Klenk H.-P."/>
            <person name="Eisen J.A."/>
        </authorList>
    </citation>
    <scope>NUCLEOTIDE SEQUENCE [LARGE SCALE GENOMIC DNA]</scope>
    <source>
        <strain evidence="2">DSM 17093 / CIP 108686 / LMG 22925 / RQ-24</strain>
    </source>
</reference>
<dbReference type="KEGG" id="tra:Trad_1677"/>
<dbReference type="RefSeq" id="WP_013178162.1">
    <property type="nucleotide sequence ID" value="NC_014221.1"/>
</dbReference>
<name>D7CYF6_TRURR</name>
<dbReference type="AlphaFoldDB" id="D7CYF6"/>
<dbReference type="HOGENOM" id="CLU_2385273_0_0_0"/>
<accession>D7CYF6</accession>
<evidence type="ECO:0000313" key="1">
    <source>
        <dbReference type="EMBL" id="ADI14795.1"/>
    </source>
</evidence>
<proteinExistence type="predicted"/>
<protein>
    <submittedName>
        <fullName evidence="1">Uncharacterized protein</fullName>
    </submittedName>
</protein>
<sequence length="94" mass="10611">MKRVGDGDYELSLTWPHRRVAIPNGPVAEASLRPVDNPQTVELRFENPVVRLEEMRAVYPSPNIRVHLHATTPHESAALEELIARYGEHPSPQP</sequence>
<gene>
    <name evidence="1" type="ordered locus">Trad_1677</name>
</gene>
<dbReference type="EMBL" id="CP002049">
    <property type="protein sequence ID" value="ADI14795.1"/>
    <property type="molecule type" value="Genomic_DNA"/>
</dbReference>
<dbReference type="Proteomes" id="UP000000379">
    <property type="component" value="Chromosome"/>
</dbReference>